<dbReference type="AlphaFoldDB" id="A0A0F9PXW1"/>
<evidence type="ECO:0008006" key="2">
    <source>
        <dbReference type="Google" id="ProtNLM"/>
    </source>
</evidence>
<protein>
    <recommendedName>
        <fullName evidence="2">Polymerase nucleotidyl transferase domain-containing protein</fullName>
    </recommendedName>
</protein>
<evidence type="ECO:0000313" key="1">
    <source>
        <dbReference type="EMBL" id="KKN05861.1"/>
    </source>
</evidence>
<organism evidence="1">
    <name type="scientific">marine sediment metagenome</name>
    <dbReference type="NCBI Taxonomy" id="412755"/>
    <lineage>
        <taxon>unclassified sequences</taxon>
        <taxon>metagenomes</taxon>
        <taxon>ecological metagenomes</taxon>
    </lineage>
</organism>
<name>A0A0F9PXW1_9ZZZZ</name>
<gene>
    <name evidence="1" type="ORF">LCGC14_1083070</name>
</gene>
<sequence>MRQTDFPYFPKDFIETKEGLIFAVVSYQSHEGKVGCFLRYVKNDDGWAKIGTTQANELLKHAYPQYLYSSTQFDALFHAVAIKDIVQHHRPEIRLKQVLNRQPNDDIESKLQLLIPILVQYGADCDFLGLTGSMLINQQGPASDIDLVAYGRQAFQKTRQALKLALDSGQIDDLDLTLMKDNFQRRAGELSFEEFSWHEYRKHNKASIDGTKFDIGMVCLRDEILYDDQQYQKQGMRTITTKVLNDVRAFDFPAVYLIDDELTPEVLSFTHTYVGQAKKDELIEVSGAVECNIATGQCRLIVGSTREAENEYIKVINK</sequence>
<dbReference type="EMBL" id="LAZR01004754">
    <property type="protein sequence ID" value="KKN05861.1"/>
    <property type="molecule type" value="Genomic_DNA"/>
</dbReference>
<comment type="caution">
    <text evidence="1">The sequence shown here is derived from an EMBL/GenBank/DDBJ whole genome shotgun (WGS) entry which is preliminary data.</text>
</comment>
<reference evidence="1" key="1">
    <citation type="journal article" date="2015" name="Nature">
        <title>Complex archaea that bridge the gap between prokaryotes and eukaryotes.</title>
        <authorList>
            <person name="Spang A."/>
            <person name="Saw J.H."/>
            <person name="Jorgensen S.L."/>
            <person name="Zaremba-Niedzwiedzka K."/>
            <person name="Martijn J."/>
            <person name="Lind A.E."/>
            <person name="van Eijk R."/>
            <person name="Schleper C."/>
            <person name="Guy L."/>
            <person name="Ettema T.J."/>
        </authorList>
    </citation>
    <scope>NUCLEOTIDE SEQUENCE</scope>
</reference>
<accession>A0A0F9PXW1</accession>
<proteinExistence type="predicted"/>